<feature type="compositionally biased region" description="Acidic residues" evidence="15">
    <location>
        <begin position="866"/>
        <end position="882"/>
    </location>
</feature>
<dbReference type="GO" id="GO:0005886">
    <property type="term" value="C:plasma membrane"/>
    <property type="evidence" value="ECO:0007669"/>
    <property type="project" value="UniProtKB-SubCell"/>
</dbReference>
<dbReference type="SUPFAM" id="SSF53474">
    <property type="entry name" value="alpha/beta-Hydrolases"/>
    <property type="match status" value="1"/>
</dbReference>
<dbReference type="EC" id="3.1.1.116" evidence="14"/>
<sequence length="1089" mass="119146">MARLAILGRLVAFADDDVWLLAIYGILCHAIWLSIALTVFFISTRGCTLHEAMHTYLVVQIVVTSSLLVTEVIIMRLSAAGTIAETGARRWLPSAVHVHFGVLMGELALQIAGLCYLFHPQIRPKLVSNCATDTTAKAAVGLTHTMVVWSLMTIAMWDVFVILLIVFSRSPVADATTETAKQGFQQAWQRRLAWITGKLNGEGQNALRTVSRDLADYFQDVDWASSDVFIGLILLKREQKELKEAMEIRRLLADRELRQLAAGSERSSSGSTEYASALTSRDPASRDSVDTIVMPRLSSRSTVSNAQRYGARGDSQRSSRGPPPPRHGGSMNHGGRPAEGIAGPRDSTWSFSNRDTLRAHDPITGLAYPNAHVNAERTPRMLPVDPSVRSSSLFDAGPHDAMMPFGDRAGPPGMRRSRPPEPLRAPDMAIVSHGLRNARAHGRTSMYTAPWDASGRRSLARSPMPSSRQVADALAASNPLRLSVATDASDPSAQVEKGVCKEDIIDVLHFAHYAEIAYYTNLQEAGSVSHVDASAGPDPDPESASTATAGAPRSRRRRAKKEAKDAIKYLRRGAELLYHSLQNEVYQSPYLVVVDHHWKAIVLAVRGTYSAADILVDLNIQLEVLQVPRSMLVSHRITHTQDELHWAHSGFLQTARNIAAELEREGTLNALCRGGKLEGYRLVLCGHSLGAGVATLLTFLLRQKQAFASATCYAYSPPGCVMSASIAPLFEKFVTSVVNGDDLVPRLSRNSMEILKRDVGDRLATCHIAKWRLMASVLTNKLFSRRLERLKWVRQPLRPASVAMIRGGDRGALSHSRRSRGAMRGFGQAIPHRAWATDDDSRSLISDSTYAGSEQYVAGGAYDHGQDDDDGDGDDASDEEDERVVTDMARASICLDTAADVQRRPKRRLATEDMLRLKRATADLPARWKAGVGAYTMAHFAGGSDEERGSRAAQVDLAIHENLSTATPPMSVPGRILYIEKLRDFGGEWNDRWLDQVEAAMAAADRAAAHPPAAAGDAVTPEAAAAAARAAKLMQRSAKYLYVPRWAAAAEFQEIVVSRSMIKNHAPFDVLRQFDEFARHKALVAPSDI</sequence>
<dbReference type="GO" id="GO:0046340">
    <property type="term" value="P:diacylglycerol catabolic process"/>
    <property type="evidence" value="ECO:0007669"/>
    <property type="project" value="TreeGrafter"/>
</dbReference>
<keyword evidence="11" id="KW-0443">Lipid metabolism</keyword>
<feature type="region of interest" description="Disordered" evidence="15">
    <location>
        <begin position="394"/>
        <end position="424"/>
    </location>
</feature>
<dbReference type="AlphaFoldDB" id="A0A4P9X7V7"/>
<feature type="compositionally biased region" description="Low complexity" evidence="15">
    <location>
        <begin position="543"/>
        <end position="552"/>
    </location>
</feature>
<dbReference type="InterPro" id="IPR052214">
    <property type="entry name" value="DAG_Lipase-Related"/>
</dbReference>
<evidence type="ECO:0000256" key="1">
    <source>
        <dbReference type="ARBA" id="ARBA00001913"/>
    </source>
</evidence>
<evidence type="ECO:0000256" key="7">
    <source>
        <dbReference type="ARBA" id="ARBA00022801"/>
    </source>
</evidence>
<evidence type="ECO:0000256" key="6">
    <source>
        <dbReference type="ARBA" id="ARBA00022723"/>
    </source>
</evidence>
<organism evidence="18 19">
    <name type="scientific">Caulochytrium protostelioides</name>
    <dbReference type="NCBI Taxonomy" id="1555241"/>
    <lineage>
        <taxon>Eukaryota</taxon>
        <taxon>Fungi</taxon>
        <taxon>Fungi incertae sedis</taxon>
        <taxon>Chytridiomycota</taxon>
        <taxon>Chytridiomycota incertae sedis</taxon>
        <taxon>Chytridiomycetes</taxon>
        <taxon>Caulochytriales</taxon>
        <taxon>Caulochytriaceae</taxon>
        <taxon>Caulochytrium</taxon>
    </lineage>
</organism>
<evidence type="ECO:0000256" key="9">
    <source>
        <dbReference type="ARBA" id="ARBA00022963"/>
    </source>
</evidence>
<dbReference type="Gene3D" id="3.40.50.1820">
    <property type="entry name" value="alpha/beta hydrolase"/>
    <property type="match status" value="1"/>
</dbReference>
<evidence type="ECO:0000256" key="10">
    <source>
        <dbReference type="ARBA" id="ARBA00022989"/>
    </source>
</evidence>
<feature type="transmembrane region" description="Helical" evidence="16">
    <location>
        <begin position="18"/>
        <end position="43"/>
    </location>
</feature>
<keyword evidence="5 16" id="KW-0812">Transmembrane</keyword>
<evidence type="ECO:0000256" key="5">
    <source>
        <dbReference type="ARBA" id="ARBA00022692"/>
    </source>
</evidence>
<feature type="transmembrane region" description="Helical" evidence="16">
    <location>
        <begin position="98"/>
        <end position="118"/>
    </location>
</feature>
<feature type="domain" description="Fungal lipase-type" evidence="17">
    <location>
        <begin position="602"/>
        <end position="749"/>
    </location>
</feature>
<dbReference type="Proteomes" id="UP000274922">
    <property type="component" value="Unassembled WGS sequence"/>
</dbReference>
<dbReference type="PANTHER" id="PTHR45792:SF8">
    <property type="entry name" value="DIACYLGLYCEROL LIPASE-ALPHA"/>
    <property type="match status" value="1"/>
</dbReference>
<feature type="transmembrane region" description="Helical" evidence="16">
    <location>
        <begin position="147"/>
        <end position="167"/>
    </location>
</feature>
<keyword evidence="7" id="KW-0378">Hydrolase</keyword>
<dbReference type="InterPro" id="IPR029058">
    <property type="entry name" value="AB_hydrolase_fold"/>
</dbReference>
<feature type="region of interest" description="Disordered" evidence="15">
    <location>
        <begin position="261"/>
        <end position="349"/>
    </location>
</feature>
<feature type="compositionally biased region" description="Polar residues" evidence="15">
    <location>
        <begin position="265"/>
        <end position="279"/>
    </location>
</feature>
<dbReference type="GO" id="GO:0019369">
    <property type="term" value="P:arachidonate metabolic process"/>
    <property type="evidence" value="ECO:0007669"/>
    <property type="project" value="TreeGrafter"/>
</dbReference>
<keyword evidence="8" id="KW-0106">Calcium</keyword>
<evidence type="ECO:0000256" key="12">
    <source>
        <dbReference type="ARBA" id="ARBA00023136"/>
    </source>
</evidence>
<name>A0A4P9X7V7_9FUNG</name>
<evidence type="ECO:0000256" key="3">
    <source>
        <dbReference type="ARBA" id="ARBA00022475"/>
    </source>
</evidence>
<dbReference type="PANTHER" id="PTHR45792">
    <property type="entry name" value="DIACYLGLYCEROL LIPASE HOMOLOG-RELATED"/>
    <property type="match status" value="1"/>
</dbReference>
<evidence type="ECO:0000256" key="14">
    <source>
        <dbReference type="ARBA" id="ARBA00026104"/>
    </source>
</evidence>
<protein>
    <recommendedName>
        <fullName evidence="14">sn-1-specific diacylglycerol lipase</fullName>
        <ecNumber evidence="14">3.1.1.116</ecNumber>
    </recommendedName>
</protein>
<evidence type="ECO:0000259" key="17">
    <source>
        <dbReference type="Pfam" id="PF01764"/>
    </source>
</evidence>
<dbReference type="EMBL" id="ML014176">
    <property type="protein sequence ID" value="RKP01325.1"/>
    <property type="molecule type" value="Genomic_DNA"/>
</dbReference>
<evidence type="ECO:0000256" key="11">
    <source>
        <dbReference type="ARBA" id="ARBA00023098"/>
    </source>
</evidence>
<dbReference type="Pfam" id="PF01764">
    <property type="entry name" value="Lipase_3"/>
    <property type="match status" value="1"/>
</dbReference>
<comment type="cofactor">
    <cofactor evidence="1">
        <name>Ca(2+)</name>
        <dbReference type="ChEBI" id="CHEBI:29108"/>
    </cofactor>
</comment>
<feature type="transmembrane region" description="Helical" evidence="16">
    <location>
        <begin position="55"/>
        <end position="78"/>
    </location>
</feature>
<keyword evidence="9" id="KW-0442">Lipid degradation</keyword>
<dbReference type="GO" id="GO:0046872">
    <property type="term" value="F:metal ion binding"/>
    <property type="evidence" value="ECO:0007669"/>
    <property type="project" value="UniProtKB-KW"/>
</dbReference>
<keyword evidence="3" id="KW-1003">Cell membrane</keyword>
<dbReference type="OrthoDB" id="438440at2759"/>
<dbReference type="GO" id="GO:0016298">
    <property type="term" value="F:lipase activity"/>
    <property type="evidence" value="ECO:0007669"/>
    <property type="project" value="TreeGrafter"/>
</dbReference>
<evidence type="ECO:0000313" key="18">
    <source>
        <dbReference type="EMBL" id="RKP01325.1"/>
    </source>
</evidence>
<keyword evidence="19" id="KW-1185">Reference proteome</keyword>
<proteinExistence type="predicted"/>
<comment type="catalytic activity">
    <reaction evidence="13">
        <text>a 1,2-diacyl-sn-glycerol + H2O = a 2-acylglycerol + a fatty acid + H(+)</text>
        <dbReference type="Rhea" id="RHEA:33275"/>
        <dbReference type="ChEBI" id="CHEBI:15377"/>
        <dbReference type="ChEBI" id="CHEBI:15378"/>
        <dbReference type="ChEBI" id="CHEBI:17389"/>
        <dbReference type="ChEBI" id="CHEBI:17815"/>
        <dbReference type="ChEBI" id="CHEBI:28868"/>
        <dbReference type="EC" id="3.1.1.116"/>
    </reaction>
    <physiologicalReaction direction="left-to-right" evidence="13">
        <dbReference type="Rhea" id="RHEA:33276"/>
    </physiologicalReaction>
</comment>
<reference evidence="19" key="1">
    <citation type="journal article" date="2018" name="Nat. Microbiol.">
        <title>Leveraging single-cell genomics to expand the fungal tree of life.</title>
        <authorList>
            <person name="Ahrendt S.R."/>
            <person name="Quandt C.A."/>
            <person name="Ciobanu D."/>
            <person name="Clum A."/>
            <person name="Salamov A."/>
            <person name="Andreopoulos B."/>
            <person name="Cheng J.F."/>
            <person name="Woyke T."/>
            <person name="Pelin A."/>
            <person name="Henrissat B."/>
            <person name="Reynolds N.K."/>
            <person name="Benny G.L."/>
            <person name="Smith M.E."/>
            <person name="James T.Y."/>
            <person name="Grigoriev I.V."/>
        </authorList>
    </citation>
    <scope>NUCLEOTIDE SEQUENCE [LARGE SCALE GENOMIC DNA]</scope>
    <source>
        <strain evidence="19">ATCC 52028</strain>
    </source>
</reference>
<dbReference type="CDD" id="cd00519">
    <property type="entry name" value="Lipase_3"/>
    <property type="match status" value="1"/>
</dbReference>
<accession>A0A4P9X7V7</accession>
<keyword evidence="10 16" id="KW-1133">Transmembrane helix</keyword>
<keyword evidence="6" id="KW-0479">Metal-binding</keyword>
<feature type="region of interest" description="Disordered" evidence="15">
    <location>
        <begin position="530"/>
        <end position="562"/>
    </location>
</feature>
<evidence type="ECO:0000256" key="16">
    <source>
        <dbReference type="SAM" id="Phobius"/>
    </source>
</evidence>
<dbReference type="InterPro" id="IPR002921">
    <property type="entry name" value="Fungal_lipase-type"/>
</dbReference>
<evidence type="ECO:0000256" key="13">
    <source>
        <dbReference type="ARBA" id="ARBA00024531"/>
    </source>
</evidence>
<gene>
    <name evidence="18" type="ORF">CXG81DRAFT_18853</name>
</gene>
<keyword evidence="12 16" id="KW-0472">Membrane</keyword>
<keyword evidence="4" id="KW-0597">Phosphoprotein</keyword>
<feature type="compositionally biased region" description="Polar residues" evidence="15">
    <location>
        <begin position="298"/>
        <end position="307"/>
    </location>
</feature>
<evidence type="ECO:0000256" key="15">
    <source>
        <dbReference type="SAM" id="MobiDB-lite"/>
    </source>
</evidence>
<feature type="region of interest" description="Disordered" evidence="15">
    <location>
        <begin position="859"/>
        <end position="882"/>
    </location>
</feature>
<evidence type="ECO:0000256" key="2">
    <source>
        <dbReference type="ARBA" id="ARBA00004651"/>
    </source>
</evidence>
<comment type="subcellular location">
    <subcellularLocation>
        <location evidence="2">Cell membrane</location>
        <topology evidence="2">Multi-pass membrane protein</topology>
    </subcellularLocation>
</comment>
<evidence type="ECO:0000256" key="4">
    <source>
        <dbReference type="ARBA" id="ARBA00022553"/>
    </source>
</evidence>
<evidence type="ECO:0000256" key="8">
    <source>
        <dbReference type="ARBA" id="ARBA00022837"/>
    </source>
</evidence>
<evidence type="ECO:0000313" key="19">
    <source>
        <dbReference type="Proteomes" id="UP000274922"/>
    </source>
</evidence>